<feature type="transmembrane region" description="Helical" evidence="8">
    <location>
        <begin position="399"/>
        <end position="415"/>
    </location>
</feature>
<feature type="transmembrane region" description="Helical" evidence="8">
    <location>
        <begin position="104"/>
        <end position="123"/>
    </location>
</feature>
<keyword evidence="5 8" id="KW-0812">Transmembrane</keyword>
<keyword evidence="6 8" id="KW-1133">Transmembrane helix</keyword>
<sequence length="557" mass="64210">MFRFFWGEKMDSNTLREAYSLLYPKNRVDKRNTKIKPRLQSNMQIFLTLLIFSLLMIFMSNALILNDEMLIILQVQSVGSGFEIHPEKLISYQGTPWVNYGGKIYAPFSYFVPFLAFPIYSLLIFLKNHIFPDILFFLVPCFILLYLSLEYRKYRFLTSLFLLANLLTFKPIYRFEDWGCLYSIQLVNIILTSLAAVIFYKILRQRVSSETALISVMLFIFATPVAYWTLTAKSHSLSLFLILMSIYSLHKHLEKVGLNLFYASVFAGLAVFARPLDGFAISASLIVFLFISRSDFKRNLTLTLLGLTLGYLPCALFGLMLFGLPLPVEIVGNMFSGVNYVKTASHLDILLSIPLIFFGLNNQTLGILNYSPVLAILLLPLSKSFRKTSVHNLTDLEKFLVVFTVVLFVIYLPFLKSGVVDTGVRDYRFYLPLFIPLIYFLSRKIAGINYNRFWQNFALVLLLYVLTTATLISVFVDFFSYLTYIYLFLSIILLPTLTFFDRLNENTRADVLSLTILPLIFLISDRVLGYFGPYDIHFCLPLLNRFIEFLILFKGLS</sequence>
<evidence type="ECO:0000256" key="2">
    <source>
        <dbReference type="ARBA" id="ARBA00022475"/>
    </source>
</evidence>
<feature type="transmembrane region" description="Helical" evidence="8">
    <location>
        <begin position="212"/>
        <end position="230"/>
    </location>
</feature>
<keyword evidence="7 8" id="KW-0472">Membrane</keyword>
<dbReference type="PANTHER" id="PTHR33908">
    <property type="entry name" value="MANNOSYLTRANSFERASE YKCB-RELATED"/>
    <property type="match status" value="1"/>
</dbReference>
<gene>
    <name evidence="10" type="ORF">ENU66_00765</name>
</gene>
<evidence type="ECO:0000256" key="3">
    <source>
        <dbReference type="ARBA" id="ARBA00022676"/>
    </source>
</evidence>
<feature type="transmembrane region" description="Helical" evidence="8">
    <location>
        <begin position="45"/>
        <end position="65"/>
    </location>
</feature>
<comment type="subcellular location">
    <subcellularLocation>
        <location evidence="1">Cell membrane</location>
        <topology evidence="1">Multi-pass membrane protein</topology>
    </subcellularLocation>
</comment>
<dbReference type="GO" id="GO:0005886">
    <property type="term" value="C:plasma membrane"/>
    <property type="evidence" value="ECO:0007669"/>
    <property type="project" value="UniProtKB-SubCell"/>
</dbReference>
<organism evidence="10">
    <name type="scientific">candidate division WOR-3 bacterium</name>
    <dbReference type="NCBI Taxonomy" id="2052148"/>
    <lineage>
        <taxon>Bacteria</taxon>
        <taxon>Bacteria division WOR-3</taxon>
    </lineage>
</organism>
<evidence type="ECO:0000256" key="4">
    <source>
        <dbReference type="ARBA" id="ARBA00022679"/>
    </source>
</evidence>
<evidence type="ECO:0000256" key="6">
    <source>
        <dbReference type="ARBA" id="ARBA00022989"/>
    </source>
</evidence>
<feature type="transmembrane region" description="Helical" evidence="8">
    <location>
        <begin position="355"/>
        <end position="379"/>
    </location>
</feature>
<protein>
    <recommendedName>
        <fullName evidence="9">Glycosyltransferase RgtA/B/C/D-like domain-containing protein</fullName>
    </recommendedName>
</protein>
<feature type="transmembrane region" description="Helical" evidence="8">
    <location>
        <begin position="481"/>
        <end position="499"/>
    </location>
</feature>
<feature type="transmembrane region" description="Helical" evidence="8">
    <location>
        <begin position="457"/>
        <end position="475"/>
    </location>
</feature>
<evidence type="ECO:0000313" key="10">
    <source>
        <dbReference type="EMBL" id="HGL16865.1"/>
    </source>
</evidence>
<dbReference type="GO" id="GO:0009103">
    <property type="term" value="P:lipopolysaccharide biosynthetic process"/>
    <property type="evidence" value="ECO:0007669"/>
    <property type="project" value="UniProtKB-ARBA"/>
</dbReference>
<reference evidence="10" key="1">
    <citation type="journal article" date="2020" name="mSystems">
        <title>Genome- and Community-Level Interaction Insights into Carbon Utilization and Element Cycling Functions of Hydrothermarchaeota in Hydrothermal Sediment.</title>
        <authorList>
            <person name="Zhou Z."/>
            <person name="Liu Y."/>
            <person name="Xu W."/>
            <person name="Pan J."/>
            <person name="Luo Z.H."/>
            <person name="Li M."/>
        </authorList>
    </citation>
    <scope>NUCLEOTIDE SEQUENCE [LARGE SCALE GENOMIC DNA]</scope>
    <source>
        <strain evidence="10">SpSt-69</strain>
    </source>
</reference>
<keyword evidence="3" id="KW-0328">Glycosyltransferase</keyword>
<dbReference type="InterPro" id="IPR050297">
    <property type="entry name" value="LipidA_mod_glycosyltrf_83"/>
</dbReference>
<feature type="transmembrane region" description="Helical" evidence="8">
    <location>
        <begin position="130"/>
        <end position="148"/>
    </location>
</feature>
<keyword evidence="4" id="KW-0808">Transferase</keyword>
<feature type="transmembrane region" description="Helical" evidence="8">
    <location>
        <begin position="302"/>
        <end position="324"/>
    </location>
</feature>
<accession>A0A7V3ZX02</accession>
<dbReference type="AlphaFoldDB" id="A0A7V3ZX02"/>
<name>A0A7V3ZX02_UNCW3</name>
<dbReference type="PANTHER" id="PTHR33908:SF11">
    <property type="entry name" value="MEMBRANE PROTEIN"/>
    <property type="match status" value="1"/>
</dbReference>
<evidence type="ECO:0000256" key="7">
    <source>
        <dbReference type="ARBA" id="ARBA00023136"/>
    </source>
</evidence>
<evidence type="ECO:0000256" key="8">
    <source>
        <dbReference type="SAM" id="Phobius"/>
    </source>
</evidence>
<dbReference type="GO" id="GO:0016763">
    <property type="term" value="F:pentosyltransferase activity"/>
    <property type="evidence" value="ECO:0007669"/>
    <property type="project" value="TreeGrafter"/>
</dbReference>
<dbReference type="Pfam" id="PF13231">
    <property type="entry name" value="PMT_2"/>
    <property type="match status" value="1"/>
</dbReference>
<feature type="transmembrane region" description="Helical" evidence="8">
    <location>
        <begin position="180"/>
        <end position="200"/>
    </location>
</feature>
<keyword evidence="2" id="KW-1003">Cell membrane</keyword>
<feature type="transmembrane region" description="Helical" evidence="8">
    <location>
        <begin position="427"/>
        <end position="445"/>
    </location>
</feature>
<proteinExistence type="predicted"/>
<evidence type="ECO:0000259" key="9">
    <source>
        <dbReference type="Pfam" id="PF13231"/>
    </source>
</evidence>
<feature type="domain" description="Glycosyltransferase RgtA/B/C/D-like" evidence="9">
    <location>
        <begin position="183"/>
        <end position="307"/>
    </location>
</feature>
<evidence type="ECO:0000256" key="1">
    <source>
        <dbReference type="ARBA" id="ARBA00004651"/>
    </source>
</evidence>
<feature type="transmembrane region" description="Helical" evidence="8">
    <location>
        <begin position="511"/>
        <end position="528"/>
    </location>
</feature>
<feature type="transmembrane region" description="Helical" evidence="8">
    <location>
        <begin position="265"/>
        <end position="290"/>
    </location>
</feature>
<dbReference type="InterPro" id="IPR038731">
    <property type="entry name" value="RgtA/B/C-like"/>
</dbReference>
<comment type="caution">
    <text evidence="10">The sequence shown here is derived from an EMBL/GenBank/DDBJ whole genome shotgun (WGS) entry which is preliminary data.</text>
</comment>
<evidence type="ECO:0000256" key="5">
    <source>
        <dbReference type="ARBA" id="ARBA00022692"/>
    </source>
</evidence>
<feature type="transmembrane region" description="Helical" evidence="8">
    <location>
        <begin position="154"/>
        <end position="173"/>
    </location>
</feature>
<dbReference type="EMBL" id="DTDJ01000010">
    <property type="protein sequence ID" value="HGL16865.1"/>
    <property type="molecule type" value="Genomic_DNA"/>
</dbReference>